<dbReference type="InterPro" id="IPR001368">
    <property type="entry name" value="TNFR/NGFR_Cys_rich_reg"/>
</dbReference>
<dbReference type="SUPFAM" id="SSF47986">
    <property type="entry name" value="DEATH domain"/>
    <property type="match status" value="1"/>
</dbReference>
<feature type="disulfide bond" evidence="6">
    <location>
        <begin position="80"/>
        <end position="95"/>
    </location>
</feature>
<evidence type="ECO:0000256" key="1">
    <source>
        <dbReference type="ARBA" id="ARBA00022703"/>
    </source>
</evidence>
<name>A0ABN8RWJ8_9CNID</name>
<comment type="caution">
    <text evidence="10">The sequence shown here is derived from an EMBL/GenBank/DDBJ whole genome shotgun (WGS) entry which is preliminary data.</text>
</comment>
<proteinExistence type="predicted"/>
<dbReference type="Pfam" id="PF00531">
    <property type="entry name" value="Death"/>
    <property type="match status" value="1"/>
</dbReference>
<keyword evidence="5" id="KW-0325">Glycoprotein</keyword>
<dbReference type="InterPro" id="IPR000488">
    <property type="entry name" value="Death_dom"/>
</dbReference>
<sequence length="510" mass="56379">MTPCVAINYGGIFIMTSILLLVAKCEDQLCSNCTEEQITRRVPGKCDACWPCSECYMGYGLSVACGTTVSRDEDIVCVACTRGVNFSDSSGSEQCQPCATCAGKHEHVLENCSPERNVKCECEDGYYRNRTTKECLPCVLCCTDDWKIAKRCRGDEGEIAKKCKFQIPWTKACFSLSVSSTISDVSKPIEHHSSVVVVTSSSLMKQSSLHPTATPLLERMTVSKTVQIKATSLSTPEHSRQISHHSVIVTILVSLFIFIVLGMFVLIVGCVVKYFFKKYKSKKSVGASQNDMEEGTENDDGESSFPIFCLIYCLLLLICKGQQHHSYTDHYDEEPHTTVTVDKMLVSFHRDSPQPTGLPAIRGQGSSSRNDAVPNSVVAFRISDVNQAAGCPLVKPPIQSSGCNRGYSTHINDVPDSLINAICILLDEERDIDGKDYTMLASMLNQTPVTIRHLKQQQRQSGKSPSYRLLLQIFASMKNSGTLKCLCSILEKMERHDVISIIDLWVANNP</sequence>
<protein>
    <submittedName>
        <fullName evidence="10">Uncharacterized protein</fullName>
    </submittedName>
</protein>
<evidence type="ECO:0000259" key="9">
    <source>
        <dbReference type="PROSITE" id="PS50050"/>
    </source>
</evidence>
<comment type="caution">
    <text evidence="6">Lacks conserved residue(s) required for the propagation of feature annotation.</text>
</comment>
<keyword evidence="4 6" id="KW-1015">Disulfide bond</keyword>
<keyword evidence="3" id="KW-0677">Repeat</keyword>
<keyword evidence="7" id="KW-1133">Transmembrane helix</keyword>
<dbReference type="PROSITE" id="PS50017">
    <property type="entry name" value="DEATH_DOMAIN"/>
    <property type="match status" value="1"/>
</dbReference>
<dbReference type="EMBL" id="CALNXI010002135">
    <property type="protein sequence ID" value="CAH3183533.1"/>
    <property type="molecule type" value="Genomic_DNA"/>
</dbReference>
<dbReference type="PROSITE" id="PS50050">
    <property type="entry name" value="TNFR_NGFR_2"/>
    <property type="match status" value="1"/>
</dbReference>
<feature type="domain" description="Death" evidence="8">
    <location>
        <begin position="434"/>
        <end position="506"/>
    </location>
</feature>
<organism evidence="10 11">
    <name type="scientific">Porites evermanni</name>
    <dbReference type="NCBI Taxonomy" id="104178"/>
    <lineage>
        <taxon>Eukaryota</taxon>
        <taxon>Metazoa</taxon>
        <taxon>Cnidaria</taxon>
        <taxon>Anthozoa</taxon>
        <taxon>Hexacorallia</taxon>
        <taxon>Scleractinia</taxon>
        <taxon>Fungiina</taxon>
        <taxon>Poritidae</taxon>
        <taxon>Porites</taxon>
    </lineage>
</organism>
<keyword evidence="7" id="KW-0472">Membrane</keyword>
<accession>A0ABN8RWJ8</accession>
<evidence type="ECO:0000256" key="5">
    <source>
        <dbReference type="ARBA" id="ARBA00023180"/>
    </source>
</evidence>
<dbReference type="InterPro" id="IPR011029">
    <property type="entry name" value="DEATH-like_dom_sf"/>
</dbReference>
<evidence type="ECO:0000313" key="11">
    <source>
        <dbReference type="Proteomes" id="UP001159427"/>
    </source>
</evidence>
<evidence type="ECO:0000259" key="8">
    <source>
        <dbReference type="PROSITE" id="PS50017"/>
    </source>
</evidence>
<evidence type="ECO:0000256" key="4">
    <source>
        <dbReference type="ARBA" id="ARBA00023157"/>
    </source>
</evidence>
<dbReference type="PANTHER" id="PTHR46605">
    <property type="entry name" value="TUMOR NECROSIS FACTOR RECEPTOR"/>
    <property type="match status" value="1"/>
</dbReference>
<dbReference type="Gene3D" id="1.10.533.10">
    <property type="entry name" value="Death Domain, Fas"/>
    <property type="match status" value="1"/>
</dbReference>
<keyword evidence="7" id="KW-0812">Transmembrane</keyword>
<feature type="transmembrane region" description="Helical" evidence="7">
    <location>
        <begin position="6"/>
        <end position="23"/>
    </location>
</feature>
<evidence type="ECO:0000313" key="10">
    <source>
        <dbReference type="EMBL" id="CAH3183533.1"/>
    </source>
</evidence>
<feature type="repeat" description="TNFR-Cys" evidence="6">
    <location>
        <begin position="79"/>
        <end position="120"/>
    </location>
</feature>
<dbReference type="InterPro" id="IPR052302">
    <property type="entry name" value="Neurotrophin_rcpt-DD"/>
</dbReference>
<evidence type="ECO:0000256" key="3">
    <source>
        <dbReference type="ARBA" id="ARBA00022737"/>
    </source>
</evidence>
<keyword evidence="11" id="KW-1185">Reference proteome</keyword>
<reference evidence="10 11" key="1">
    <citation type="submission" date="2022-05" db="EMBL/GenBank/DDBJ databases">
        <authorList>
            <consortium name="Genoscope - CEA"/>
            <person name="William W."/>
        </authorList>
    </citation>
    <scope>NUCLEOTIDE SEQUENCE [LARGE SCALE GENOMIC DNA]</scope>
</reference>
<keyword evidence="2" id="KW-0732">Signal</keyword>
<evidence type="ECO:0000256" key="2">
    <source>
        <dbReference type="ARBA" id="ARBA00022729"/>
    </source>
</evidence>
<keyword evidence="1" id="KW-0053">Apoptosis</keyword>
<feature type="transmembrane region" description="Helical" evidence="7">
    <location>
        <begin position="247"/>
        <end position="276"/>
    </location>
</feature>
<dbReference type="Proteomes" id="UP001159427">
    <property type="component" value="Unassembled WGS sequence"/>
</dbReference>
<gene>
    <name evidence="10" type="ORF">PEVE_00014928</name>
</gene>
<evidence type="ECO:0000256" key="6">
    <source>
        <dbReference type="PROSITE-ProRule" id="PRU00206"/>
    </source>
</evidence>
<feature type="domain" description="TNFR-Cys" evidence="9">
    <location>
        <begin position="79"/>
        <end position="120"/>
    </location>
</feature>
<dbReference type="PANTHER" id="PTHR46605:SF2">
    <property type="entry name" value="TNFR-CYS DOMAIN-CONTAINING PROTEIN"/>
    <property type="match status" value="1"/>
</dbReference>
<dbReference type="Gene3D" id="2.10.50.10">
    <property type="entry name" value="Tumor Necrosis Factor Receptor, subunit A, domain 2"/>
    <property type="match status" value="2"/>
</dbReference>
<evidence type="ECO:0000256" key="7">
    <source>
        <dbReference type="SAM" id="Phobius"/>
    </source>
</evidence>